<proteinExistence type="predicted"/>
<evidence type="ECO:0000313" key="2">
    <source>
        <dbReference type="Proteomes" id="UP000254569"/>
    </source>
</evidence>
<evidence type="ECO:0000313" key="1">
    <source>
        <dbReference type="EMBL" id="SUE16152.1"/>
    </source>
</evidence>
<sequence>MHPSEARPDDNRHPHPSVGFLQLFMEARTRVEQVTPRVQGGKA</sequence>
<dbReference type="AlphaFoldDB" id="A0A379M1Z9"/>
<dbReference type="RefSeq" id="WP_269726633.1">
    <property type="nucleotide sequence ID" value="NZ_LPZN01000029.1"/>
</dbReference>
<reference evidence="1 2" key="1">
    <citation type="submission" date="2018-06" db="EMBL/GenBank/DDBJ databases">
        <authorList>
            <consortium name="Pathogen Informatics"/>
            <person name="Doyle S."/>
        </authorList>
    </citation>
    <scope>NUCLEOTIDE SEQUENCE [LARGE SCALE GENOMIC DNA]</scope>
    <source>
        <strain evidence="1 2">NCTC13296</strain>
    </source>
</reference>
<name>A0A379M1Z9_9NOCA</name>
<dbReference type="EMBL" id="UGVI01000001">
    <property type="protein sequence ID" value="SUE16152.1"/>
    <property type="molecule type" value="Genomic_DNA"/>
</dbReference>
<organism evidence="1 2">
    <name type="scientific">Rhodococcus gordoniae</name>
    <dbReference type="NCBI Taxonomy" id="223392"/>
    <lineage>
        <taxon>Bacteria</taxon>
        <taxon>Bacillati</taxon>
        <taxon>Actinomycetota</taxon>
        <taxon>Actinomycetes</taxon>
        <taxon>Mycobacteriales</taxon>
        <taxon>Nocardiaceae</taxon>
        <taxon>Rhodococcus</taxon>
    </lineage>
</organism>
<protein>
    <submittedName>
        <fullName evidence="1">Uncharacterized protein</fullName>
    </submittedName>
</protein>
<keyword evidence="2" id="KW-1185">Reference proteome</keyword>
<gene>
    <name evidence="1" type="ORF">NCTC13296_03020</name>
</gene>
<dbReference type="Proteomes" id="UP000254569">
    <property type="component" value="Unassembled WGS sequence"/>
</dbReference>
<accession>A0A379M1Z9</accession>